<dbReference type="Proteomes" id="UP001292094">
    <property type="component" value="Unassembled WGS sequence"/>
</dbReference>
<sequence>MKQLANKVTTMEQSWDLPKTCCREIHGNPSDEKSPGKGEVDGICPQIQENLGHHWPWQSDLNHLDVDNDIVIN</sequence>
<evidence type="ECO:0000313" key="2">
    <source>
        <dbReference type="Proteomes" id="UP001292094"/>
    </source>
</evidence>
<dbReference type="EMBL" id="JAWZYT010006135">
    <property type="protein sequence ID" value="KAK4288779.1"/>
    <property type="molecule type" value="Genomic_DNA"/>
</dbReference>
<gene>
    <name evidence="1" type="ORF">Pmani_038211</name>
</gene>
<keyword evidence="2" id="KW-1185">Reference proteome</keyword>
<proteinExistence type="predicted"/>
<accession>A0AAE1NGP0</accession>
<dbReference type="AlphaFoldDB" id="A0AAE1NGP0"/>
<comment type="caution">
    <text evidence="1">The sequence shown here is derived from an EMBL/GenBank/DDBJ whole genome shotgun (WGS) entry which is preliminary data.</text>
</comment>
<reference evidence="1" key="1">
    <citation type="submission" date="2023-11" db="EMBL/GenBank/DDBJ databases">
        <title>Genome assemblies of two species of porcelain crab, Petrolisthes cinctipes and Petrolisthes manimaculis (Anomura: Porcellanidae).</title>
        <authorList>
            <person name="Angst P."/>
        </authorList>
    </citation>
    <scope>NUCLEOTIDE SEQUENCE</scope>
    <source>
        <strain evidence="1">PB745_02</strain>
        <tissue evidence="1">Gill</tissue>
    </source>
</reference>
<protein>
    <submittedName>
        <fullName evidence="1">Uncharacterized protein</fullName>
    </submittedName>
</protein>
<organism evidence="1 2">
    <name type="scientific">Petrolisthes manimaculis</name>
    <dbReference type="NCBI Taxonomy" id="1843537"/>
    <lineage>
        <taxon>Eukaryota</taxon>
        <taxon>Metazoa</taxon>
        <taxon>Ecdysozoa</taxon>
        <taxon>Arthropoda</taxon>
        <taxon>Crustacea</taxon>
        <taxon>Multicrustacea</taxon>
        <taxon>Malacostraca</taxon>
        <taxon>Eumalacostraca</taxon>
        <taxon>Eucarida</taxon>
        <taxon>Decapoda</taxon>
        <taxon>Pleocyemata</taxon>
        <taxon>Anomura</taxon>
        <taxon>Galatheoidea</taxon>
        <taxon>Porcellanidae</taxon>
        <taxon>Petrolisthes</taxon>
    </lineage>
</organism>
<evidence type="ECO:0000313" key="1">
    <source>
        <dbReference type="EMBL" id="KAK4288779.1"/>
    </source>
</evidence>
<name>A0AAE1NGP0_9EUCA</name>